<dbReference type="OrthoDB" id="3156807at2759"/>
<protein>
    <recommendedName>
        <fullName evidence="7">UvrD-like helicase ATP-binding domain-containing protein</fullName>
    </recommendedName>
</protein>
<dbReference type="SUPFAM" id="SSF52540">
    <property type="entry name" value="P-loop containing nucleoside triphosphate hydrolases"/>
    <property type="match status" value="2"/>
</dbReference>
<dbReference type="InterPro" id="IPR011990">
    <property type="entry name" value="TPR-like_helical_dom_sf"/>
</dbReference>
<evidence type="ECO:0000256" key="2">
    <source>
        <dbReference type="ARBA" id="ARBA00022801"/>
    </source>
</evidence>
<feature type="compositionally biased region" description="Basic residues" evidence="6">
    <location>
        <begin position="2828"/>
        <end position="2841"/>
    </location>
</feature>
<dbReference type="InterPro" id="IPR039904">
    <property type="entry name" value="TRANK1"/>
</dbReference>
<dbReference type="InterPro" id="IPR047187">
    <property type="entry name" value="SF1_C_Upf1"/>
</dbReference>
<proteinExistence type="predicted"/>
<dbReference type="GO" id="GO:0004386">
    <property type="term" value="F:helicase activity"/>
    <property type="evidence" value="ECO:0007669"/>
    <property type="project" value="UniProtKB-UniRule"/>
</dbReference>
<comment type="caution">
    <text evidence="8">The sequence shown here is derived from an EMBL/GenBank/DDBJ whole genome shotgun (WGS) entry which is preliminary data.</text>
</comment>
<dbReference type="Gene3D" id="3.40.50.300">
    <property type="entry name" value="P-loop containing nucleotide triphosphate hydrolases"/>
    <property type="match status" value="4"/>
</dbReference>
<dbReference type="Pfam" id="PF13087">
    <property type="entry name" value="AAA_12"/>
    <property type="match status" value="1"/>
</dbReference>
<dbReference type="SUPFAM" id="SSF48452">
    <property type="entry name" value="TPR-like"/>
    <property type="match status" value="1"/>
</dbReference>
<reference evidence="8" key="1">
    <citation type="journal article" date="2021" name="Front. Plant Sci.">
        <title>Chromosome-Scale Genome Assembly for Chinese Sour Jujube and Insights Into Its Genome Evolution and Domestication Signature.</title>
        <authorList>
            <person name="Shen L.-Y."/>
            <person name="Luo H."/>
            <person name="Wang X.-L."/>
            <person name="Wang X.-M."/>
            <person name="Qiu X.-J."/>
            <person name="Liu H."/>
            <person name="Zhou S.-S."/>
            <person name="Jia K.-H."/>
            <person name="Nie S."/>
            <person name="Bao Y.-T."/>
            <person name="Zhang R.-G."/>
            <person name="Yun Q.-Z."/>
            <person name="Chai Y.-H."/>
            <person name="Lu J.-Y."/>
            <person name="Li Y."/>
            <person name="Zhao S.-W."/>
            <person name="Mao J.-F."/>
            <person name="Jia S.-G."/>
            <person name="Mao Y.-M."/>
        </authorList>
    </citation>
    <scope>NUCLEOTIDE SEQUENCE</scope>
    <source>
        <strain evidence="8">AT0</strain>
        <tissue evidence="8">Leaf</tissue>
    </source>
</reference>
<dbReference type="Proteomes" id="UP000813462">
    <property type="component" value="Unassembled WGS sequence"/>
</dbReference>
<dbReference type="InterPro" id="IPR014016">
    <property type="entry name" value="UvrD-like_ATP-bd"/>
</dbReference>
<dbReference type="PANTHER" id="PTHR21529">
    <property type="entry name" value="MAMMARY TURMOR VIRUS RECEPTOR HOMOLOG 1, 2 MTVR1, 2"/>
    <property type="match status" value="1"/>
</dbReference>
<dbReference type="PANTHER" id="PTHR21529:SF4">
    <property type="entry name" value="TPR AND ANKYRIN REPEAT-CONTAINING PROTEIN 1"/>
    <property type="match status" value="1"/>
</dbReference>
<dbReference type="FunFam" id="3.40.50.300:FF:000326">
    <property type="entry name" value="P-loop containing nucleoside triphosphate hydrolase"/>
    <property type="match status" value="1"/>
</dbReference>
<evidence type="ECO:0000256" key="6">
    <source>
        <dbReference type="SAM" id="MobiDB-lite"/>
    </source>
</evidence>
<dbReference type="InterPro" id="IPR041677">
    <property type="entry name" value="DNA2/NAM7_AAA_11"/>
</dbReference>
<dbReference type="GO" id="GO:0005694">
    <property type="term" value="C:chromosome"/>
    <property type="evidence" value="ECO:0007669"/>
    <property type="project" value="UniProtKB-ARBA"/>
</dbReference>
<evidence type="ECO:0000256" key="1">
    <source>
        <dbReference type="ARBA" id="ARBA00022741"/>
    </source>
</evidence>
<dbReference type="GO" id="GO:0016787">
    <property type="term" value="F:hydrolase activity"/>
    <property type="evidence" value="ECO:0007669"/>
    <property type="project" value="UniProtKB-UniRule"/>
</dbReference>
<dbReference type="PROSITE" id="PS51198">
    <property type="entry name" value="UVRD_HELICASE_ATP_BIND"/>
    <property type="match status" value="1"/>
</dbReference>
<dbReference type="InterPro" id="IPR041679">
    <property type="entry name" value="DNA2/NAM7-like_C"/>
</dbReference>
<feature type="binding site" evidence="5">
    <location>
        <begin position="1106"/>
        <end position="1113"/>
    </location>
    <ligand>
        <name>ATP</name>
        <dbReference type="ChEBI" id="CHEBI:30616"/>
    </ligand>
</feature>
<evidence type="ECO:0000313" key="8">
    <source>
        <dbReference type="EMBL" id="KAH7516716.1"/>
    </source>
</evidence>
<dbReference type="CDD" id="cd18808">
    <property type="entry name" value="SF1_C_Upf1"/>
    <property type="match status" value="1"/>
</dbReference>
<feature type="region of interest" description="Disordered" evidence="6">
    <location>
        <begin position="2771"/>
        <end position="2841"/>
    </location>
</feature>
<dbReference type="Pfam" id="PF20073">
    <property type="entry name" value="DUF6469"/>
    <property type="match status" value="1"/>
</dbReference>
<dbReference type="InterPro" id="IPR027417">
    <property type="entry name" value="P-loop_NTPase"/>
</dbReference>
<gene>
    <name evidence="8" type="ORF">FEM48_Zijuj10G0164500</name>
</gene>
<dbReference type="GO" id="GO:0005524">
    <property type="term" value="F:ATP binding"/>
    <property type="evidence" value="ECO:0007669"/>
    <property type="project" value="UniProtKB-UniRule"/>
</dbReference>
<accession>A0A978UPG4</accession>
<dbReference type="Pfam" id="PF13086">
    <property type="entry name" value="AAA_11"/>
    <property type="match status" value="1"/>
</dbReference>
<evidence type="ECO:0000256" key="3">
    <source>
        <dbReference type="ARBA" id="ARBA00022806"/>
    </source>
</evidence>
<keyword evidence="2 5" id="KW-0378">Hydrolase</keyword>
<keyword evidence="3 5" id="KW-0347">Helicase</keyword>
<dbReference type="InterPro" id="IPR045529">
    <property type="entry name" value="DUF6469"/>
</dbReference>
<evidence type="ECO:0000259" key="7">
    <source>
        <dbReference type="PROSITE" id="PS51198"/>
    </source>
</evidence>
<organism evidence="8 9">
    <name type="scientific">Ziziphus jujuba var. spinosa</name>
    <dbReference type="NCBI Taxonomy" id="714518"/>
    <lineage>
        <taxon>Eukaryota</taxon>
        <taxon>Viridiplantae</taxon>
        <taxon>Streptophyta</taxon>
        <taxon>Embryophyta</taxon>
        <taxon>Tracheophyta</taxon>
        <taxon>Spermatophyta</taxon>
        <taxon>Magnoliopsida</taxon>
        <taxon>eudicotyledons</taxon>
        <taxon>Gunneridae</taxon>
        <taxon>Pentapetalae</taxon>
        <taxon>rosids</taxon>
        <taxon>fabids</taxon>
        <taxon>Rosales</taxon>
        <taxon>Rhamnaceae</taxon>
        <taxon>Paliureae</taxon>
        <taxon>Ziziphus</taxon>
    </lineage>
</organism>
<sequence>MMEEEVSDEREKANRDPFTDIVFSWSVEDIFNENLYQNQVERIPESFKSVQHYLRSYDYPLLEETRAQLHSSIDIIGNQPFAKVKSLQGCMAYGSEIWVVKVDDWQNRFCERGKEPYKTLPGDVFILADAKPETASDLQRAGRSWAFLSVTQILDDEKEDDEKEDGLSSTFFKVTASKEFKLDNEMRSSSFVIFLRNLTPNRRIWNALHMFKNLKVVEKVLRPDSMVEEKCNYYSRKNHGFWDVKLVENIESKLNEPQTEAVLSCLSKIHYENESAFELIWGPPGTGKTKTTATLLLTLLGMKFRTLICAPTSVAITEVASRVVKVVCDAEPDALLCSLGDILLFGNKERLKVGSDIQDIYLDYRVQKIAECLGSHSGWRHCFGSMINFLEDCVSQYHIFLENEMIKESEQSTECDIKEKGSTSKAIVKSFREFVRERFVSVAVPLRHCVSVICTHMGKSYISEQCYQNMKSLIFSLDSFEKMLFKKKVASKALEECFSQTDAVEDFPETFEHEQSLLCMRRSECLSLLRTLQCFLGGLTFPNFISQESIKEFCFQRASLIFCTASTSYKLHKVAMEPLRVLVIDEAAQLKECESTIPLQLRGIKHAILVGDECQLPAMVQSKISDEVGFGRSLFERLSSQGCAKHLLNMQYRMHPSISLFPNLKFYDNLIVDAPIVRRKSYEIHCLQGSMYGPYSFINVIGGREEKDDDGRSWRNMVEVAIVLKILQNLYRAWAVSEHKLSIGVVSPYAAQVVAIQDRLGGKYNNIDGFLVKVKTIDGFQGGEDDIIIISSVRSNSFQSVGFISKPQRVNVALTRARHCLWILGSERTLDGSQTIWADLVLDAKKRNCFFNADDDKDLAKAILEVKKEFDQLDDLLNGDSMVFKNSRWKVQFSDNFLKSFKKLTSVRIKKSVLNLLLKLSSGWRPKKRNIDSVCGSSMQIVKQFKVEGLYVVSTTDIVKDLRFIQVLKIWDLLPLEDIPKLIKRLESIFCKYTDDFINLCNEKCLEGNLEVPKSWSPSVDIVRFKDLSINETGNDQVGAASDGRSYVENSKVSESLLLMKFYSLSSVAVNHLMSDHDGRELDLPFEVTDQEMEIILFDRSSFILGRSGTGKTTVLTMKLFQKEKLHQMADEAFYGIESNSLGHGIQDNDAKESSMETGGTVLRQLFVTVSPKLCFAVKQHVSHLKSFASGGKSSDESGSSVWDYIDDEEIQFKNIPDSFVNIPPNSYPLVITFHKFLMMLDGTLSNSYFERFLNVPEISNCKMQSSRSVMLPIILRTKEVNYERFSSSYWPHFNSQLTKNLDPSRVFTEIISYIKGGLQSMESIDGKINREDYVLLSEGRASSLSKKKREIIYDIFQSYEKMKMENGEYDLADFVIELHFRLGRERYRGDEMDFVYIDEVQDLTMSQIALFKHVCSNVEEGFVFSGDTAQTIARGIDFRFQDIRNLFYKKFFLQSRISAQGERNEKGLISEVFQLTQNFRTHAGILKLSHSIIELIYCFFPSCIDKLKPESSLIYGEAPILLESGNNENAIIKIFGNPESVSGKIVGFGAEQVILVRDDNARKEISNYVGKQALVLTILECKGLEFQDVLLYDFFGSSPLTNKWRVIYEYMKEQDLLDSNSPSFPHFNESKHNILCSELKQLYVAVTRTRQRLWICETSEFSKPMFDYWKKKCLVQIMQLDDSLAQAMQVASSPEEWRSRGIKLYSEHNYEMATMCFERAGDTYWERRSKAAGLKSMADRMRIANPEVANSILREAAEIFDAIGKADSAARCFYDLGEYERAGRIYMEKCGESELGRAGECFTRAECYELAAEVYARGNFFSECLNVCARGKLFDMGLDFIQCWKQHATNDSGMTKRGKDIEEIEQKFLESCALHYHEVKDIRAMMKFVKAFSSMDLIREFLRSKGCFDELMLLEEESGNFLEAANIAKLKGDILLEVELLGKARNFREAATLILLYVLANSLWSHGSKGWPIKQFKQKQELLAKGKSFAKNDSDNFYELFCIEADIIANEQSNLQLMKNQMKASQMHKSITAEMLCVWKILDGHLSSSVPKYIFEEELVFDLTEHSETMISKNQVSLESMVYFWNIWKEKIVGVFEYLVHLESEDVNENESFGEFCLNFLGVRREFDNLNTSYVLLHSDADWMRDVNMRHFKNNGKFVSIDVHQLASAAQSYWSSELLFVGIKILEKLQALYDFPVKISDIPFCKSRALTHIYEVAKFLFESKFLKKRYHYAGKLQKSISLSTQQFFGYVFPLDWRKSLRENMVLLRGMDISKCLLEELIVENINPKNKLSYGQIGRIAMITLGSGKLKKESCEKILQKLGDYPPWKVFFENLCSDTSEKEREVPLICSFNEALFRTYEANWRVERDYISPGYFVYLVEHLLIRVSCFRGNFFTTKSSFVEWLMECGEDTKSSPYRWADVKPSLENLLGSMIHLVGQCLYNKGEMWEWIGKSPQVMEWIGKSPQVKDSYSLIVSRLVVIVCLINLNFGICQDLLLDLINRNYIIDHLPRDFHGALLCFRKRHPLYSVLAEALKKIGNDLVIVSSGENFPKLPCPASAIHVNMKILKCKNDILRKMFPRTIETKQGQKEAAAVEASNTQKVLSEASSASQKKSELPQSRLELVAKQEPNTQYKNQVNLSNDCRCVWEILDRMKIVYNGGEQSAFLSHAKTIKVDMEKFIQLLSDGLTASYRNTNDSDKKVMLDEVATMTGELKELSNALNESEVGRNDQISRVEELCKRLQSKRPKMEPILNQLFVLNNTNLADKESQIEKVVGSSEKSDEVKNTVVDERNVDSHKVDTEAAQVNADSGTPSSSSNADNKGKGNSNRNKKKKAKKGGKRK</sequence>
<feature type="compositionally biased region" description="Polar residues" evidence="6">
    <location>
        <begin position="2806"/>
        <end position="2819"/>
    </location>
</feature>
<evidence type="ECO:0000256" key="5">
    <source>
        <dbReference type="PROSITE-ProRule" id="PRU00560"/>
    </source>
</evidence>
<dbReference type="Pfam" id="PF00580">
    <property type="entry name" value="UvrD-helicase"/>
    <property type="match status" value="1"/>
</dbReference>
<keyword evidence="1 5" id="KW-0547">Nucleotide-binding</keyword>
<dbReference type="EMBL" id="JAEACU010000010">
    <property type="protein sequence ID" value="KAH7516716.1"/>
    <property type="molecule type" value="Genomic_DNA"/>
</dbReference>
<name>A0A978UPG4_ZIZJJ</name>
<keyword evidence="4 5" id="KW-0067">ATP-binding</keyword>
<feature type="domain" description="UvrD-like helicase ATP-binding" evidence="7">
    <location>
        <begin position="1085"/>
        <end position="1483"/>
    </location>
</feature>
<evidence type="ECO:0000256" key="4">
    <source>
        <dbReference type="ARBA" id="ARBA00022840"/>
    </source>
</evidence>
<feature type="compositionally biased region" description="Basic and acidic residues" evidence="6">
    <location>
        <begin position="2778"/>
        <end position="2800"/>
    </location>
</feature>
<evidence type="ECO:0000313" key="9">
    <source>
        <dbReference type="Proteomes" id="UP000813462"/>
    </source>
</evidence>